<dbReference type="AlphaFoldDB" id="A0AAF0V557"/>
<name>A0AAF0V557_SOLVR</name>
<organism evidence="1 2">
    <name type="scientific">Solanum verrucosum</name>
    <dbReference type="NCBI Taxonomy" id="315347"/>
    <lineage>
        <taxon>Eukaryota</taxon>
        <taxon>Viridiplantae</taxon>
        <taxon>Streptophyta</taxon>
        <taxon>Embryophyta</taxon>
        <taxon>Tracheophyta</taxon>
        <taxon>Spermatophyta</taxon>
        <taxon>Magnoliopsida</taxon>
        <taxon>eudicotyledons</taxon>
        <taxon>Gunneridae</taxon>
        <taxon>Pentapetalae</taxon>
        <taxon>asterids</taxon>
        <taxon>lamiids</taxon>
        <taxon>Solanales</taxon>
        <taxon>Solanaceae</taxon>
        <taxon>Solanoideae</taxon>
        <taxon>Solaneae</taxon>
        <taxon>Solanum</taxon>
    </lineage>
</organism>
<sequence>MFWTIGQASRTGAKGKVNSIGKSPSVLGDARASASLFFSASFDTFCT</sequence>
<protein>
    <submittedName>
        <fullName evidence="1">Uncharacterized protein</fullName>
    </submittedName>
</protein>
<accession>A0AAF0V557</accession>
<evidence type="ECO:0000313" key="2">
    <source>
        <dbReference type="Proteomes" id="UP001234989"/>
    </source>
</evidence>
<keyword evidence="2" id="KW-1185">Reference proteome</keyword>
<dbReference type="EMBL" id="CP133623">
    <property type="protein sequence ID" value="WMV58720.1"/>
    <property type="molecule type" value="Genomic_DNA"/>
</dbReference>
<proteinExistence type="predicted"/>
<dbReference type="Proteomes" id="UP001234989">
    <property type="component" value="Chromosome 12"/>
</dbReference>
<gene>
    <name evidence="1" type="ORF">MTR67_052105</name>
</gene>
<reference evidence="1" key="1">
    <citation type="submission" date="2023-08" db="EMBL/GenBank/DDBJ databases">
        <title>A de novo genome assembly of Solanum verrucosum Schlechtendal, a Mexican diploid species geographically isolated from the other diploid A-genome species in potato relatives.</title>
        <authorList>
            <person name="Hosaka K."/>
        </authorList>
    </citation>
    <scope>NUCLEOTIDE SEQUENCE</scope>
    <source>
        <tissue evidence="1">Young leaves</tissue>
    </source>
</reference>
<evidence type="ECO:0000313" key="1">
    <source>
        <dbReference type="EMBL" id="WMV58720.1"/>
    </source>
</evidence>